<accession>A0A8W8L6A7</accession>
<feature type="transmembrane region" description="Helical" evidence="14">
    <location>
        <begin position="1069"/>
        <end position="1088"/>
    </location>
</feature>
<keyword evidence="7 14" id="KW-1133">Transmembrane helix</keyword>
<feature type="domain" description="Exonuclease" evidence="15">
    <location>
        <begin position="1170"/>
        <end position="1311"/>
    </location>
</feature>
<keyword evidence="9 14" id="KW-0472">Membrane</keyword>
<comment type="subcellular location">
    <subcellularLocation>
        <location evidence="1">Cell membrane</location>
        <topology evidence="1">Multi-pass membrane protein</topology>
    </subcellularLocation>
</comment>
<protein>
    <recommendedName>
        <fullName evidence="2">chitin synthase</fullName>
        <ecNumber evidence="2">2.4.1.16</ecNumber>
    </recommendedName>
</protein>
<evidence type="ECO:0000259" key="15">
    <source>
        <dbReference type="Pfam" id="PF00929"/>
    </source>
</evidence>
<sequence length="1733" mass="197661">METNGDSETKDTSEPVSSKTSDKPPKTKEKKKKDDNIKKKSTKSDDKKKENQDKIWDIAGERPHVSSDRAAKIWNIVTNIAVVTIRICLFFVVLISTGLTRVIIHLMIWKLNPPNPHSAVNLNKLGGLLELVEERYFITNCSSECDSGYVKRNGLPSYWKCFTTTNSTSCQLLEDTPTVNVWWIWGLIIIILVPDLYSLIKALWRWCLKKPTKFSKRMLLISIVVETLHSTGLCLLVFVVLPAFDPISASSLLYLVVFIPLFLSVISEFKFSQMTKTYYKISPQAGSVSQTNNNPEEKVANGKQRKPDNFLYKLTQIIGIVLFGVSILVGIHYMIQDTVEEKEILCILFVVSILLVSVVYWENFLIFSSTESKEATTNQETNEDTSTNPESSKEPNTNPEPSRNTNINQETPNSSRPKLSWKQFLVKYINSRREKVSILTAIWKVVLTIGFPYLIFTTRSIDEPLKVAKAISFLGTAKIKTLTGEVVLESQGYSSFGCQRNDIMLLTILSIIFGFISFKSARFACRMCLQTWCFTIPLTLSLLATPLVFIPIMKFPLFWTIQECSIVQPLWELKFNDLGTIWQVFLVEILGFFSCVLLTLYTWTNNGSKLLKYDRLFRKPPYCGIFLDLSLLLTRIKDTTEQPVEEIEWETDKRTFQKQSEDNYHPFVYFCATMWHETETEMEQLFKSIFKVDYDQYLHREDEKKNQQHKKGYISEEIYEFEVHIFFDDAFEPRKSKTGKPMKGIKVNEYVKTLENVIPNTAKMEYMGYELEKVKKFETPYGARFEWTLLTDQKLVVHLKDKTKIRNRKRWSQVMYLYYLLSFKMNEAKEEVNVFESNDKIVKESMLKFTANTFILALDGDVEFKPEAVTRLLDLMKKDPLVGAACGRIHPIGTGPMVWYQKFEYAISHWLQKATEHVFGCVLCSPGCFSLFRGSALLDNNVMKTYTRMPTEAKHYVQYDQGEDRWLCTLLLKQKYKVEYCAASDALTFAPESFYEFYKQRRRWAPSTMANILDLLMDSDNVRKNNQNISRLYIFYHICLFISSILTPGAIFLLILGTFITAFSSIEPWVALLVNLLPVAIFIASIFLAKEDTQLLLAAIFSPIYSLAMVVVLIGLVVEGIESQLCSATTGFICFVGSVFVVAALLHPKLVHHLFAGRESSIIQISAVCEDQKFNKYVTPSQDISEEASRVTGMKFDASTNELLHNNVAVSHNHPLQVLLDFIQFVMLLGKSCVLVAHNNKCFDSIVLYNQLKYYKIWNHFCKYVVGFCDTLPFFKVVYPGFDCYKQEYLAQKVLNESYSAHNSLADSEMLQTLVKSSGKVDVLLADFFYSTVQVTSHGVQPSVESIEYLQKQNVISKATLKKIKCSSLSYNHLKLAFERKGFDGVFFLFSEKTSDGKAREFPCIIHGLLYFLAVPSMSMLLILYSVGNMHNVNWGTRESKVDNNDGSAKMIQRQFLGQSCSIGDWCRCILCVTENKNDPNISDNTETDEEKQPEDETNDEKETKNSKTEKGCENKDLKDNKKEKKETKTQKDKADTRDEQTKSTQGKGNKKGKDKSNSTEKKVQAISIPLSCNVGDKQGAIEPISIAFTLVFGILLFVQFIGMLLHRISTISHIIATTKICGNKLDTKTPIVKIEKPTLFQDDESANKSGIGVQMLTGEQKIHIKTLVDLKTTIRQKLESIPENAKEVDLIVSRYSNVPVHITSVRDPVWRPKTEMNNVDVSSSDTPGPSSS</sequence>
<feature type="transmembrane region" description="Helical" evidence="14">
    <location>
        <begin position="1408"/>
        <end position="1428"/>
    </location>
</feature>
<dbReference type="PANTHER" id="PTHR22914:SF42">
    <property type="entry name" value="CHITIN SYNTHASE"/>
    <property type="match status" value="1"/>
</dbReference>
<feature type="transmembrane region" description="Helical" evidence="14">
    <location>
        <begin position="1033"/>
        <end position="1063"/>
    </location>
</feature>
<feature type="compositionally biased region" description="Basic and acidic residues" evidence="13">
    <location>
        <begin position="20"/>
        <end position="55"/>
    </location>
</feature>
<feature type="region of interest" description="Disordered" evidence="13">
    <location>
        <begin position="1480"/>
        <end position="1563"/>
    </location>
</feature>
<keyword evidence="8" id="KW-0175">Coiled coil</keyword>
<evidence type="ECO:0000256" key="1">
    <source>
        <dbReference type="ARBA" id="ARBA00004651"/>
    </source>
</evidence>
<evidence type="ECO:0000256" key="8">
    <source>
        <dbReference type="ARBA" id="ARBA00023054"/>
    </source>
</evidence>
<keyword evidence="19" id="KW-1185">Reference proteome</keyword>
<organism evidence="18 19">
    <name type="scientific">Magallana gigas</name>
    <name type="common">Pacific oyster</name>
    <name type="synonym">Crassostrea gigas</name>
    <dbReference type="NCBI Taxonomy" id="29159"/>
    <lineage>
        <taxon>Eukaryota</taxon>
        <taxon>Metazoa</taxon>
        <taxon>Spiralia</taxon>
        <taxon>Lophotrochozoa</taxon>
        <taxon>Mollusca</taxon>
        <taxon>Bivalvia</taxon>
        <taxon>Autobranchia</taxon>
        <taxon>Pteriomorphia</taxon>
        <taxon>Ostreida</taxon>
        <taxon>Ostreoidea</taxon>
        <taxon>Ostreidae</taxon>
        <taxon>Magallana</taxon>
    </lineage>
</organism>
<dbReference type="InterPro" id="IPR012337">
    <property type="entry name" value="RNaseH-like_sf"/>
</dbReference>
<dbReference type="GO" id="GO:0005886">
    <property type="term" value="C:plasma membrane"/>
    <property type="evidence" value="ECO:0007669"/>
    <property type="project" value="UniProtKB-SubCell"/>
</dbReference>
<keyword evidence="4" id="KW-0328">Glycosyltransferase</keyword>
<feature type="transmembrane region" description="Helical" evidence="14">
    <location>
        <begin position="182"/>
        <end position="200"/>
    </location>
</feature>
<dbReference type="SUPFAM" id="SSF53448">
    <property type="entry name" value="Nucleotide-diphospho-sugar transferases"/>
    <property type="match status" value="1"/>
</dbReference>
<feature type="transmembrane region" description="Helical" evidence="14">
    <location>
        <begin position="533"/>
        <end position="553"/>
    </location>
</feature>
<feature type="compositionally biased region" description="Basic and acidic residues" evidence="13">
    <location>
        <begin position="1501"/>
        <end position="1542"/>
    </location>
</feature>
<feature type="transmembrane region" description="Helical" evidence="14">
    <location>
        <begin position="220"/>
        <end position="241"/>
    </location>
</feature>
<dbReference type="SUPFAM" id="SSF53098">
    <property type="entry name" value="Ribonuclease H-like"/>
    <property type="match status" value="1"/>
</dbReference>
<evidence type="ECO:0000256" key="10">
    <source>
        <dbReference type="ARBA" id="ARBA00023180"/>
    </source>
</evidence>
<dbReference type="InterPro" id="IPR036397">
    <property type="entry name" value="RNaseH_sf"/>
</dbReference>
<feature type="transmembrane region" description="Helical" evidence="14">
    <location>
        <begin position="310"/>
        <end position="335"/>
    </location>
</feature>
<evidence type="ECO:0000256" key="12">
    <source>
        <dbReference type="ARBA" id="ARBA00048014"/>
    </source>
</evidence>
<evidence type="ECO:0000256" key="4">
    <source>
        <dbReference type="ARBA" id="ARBA00022676"/>
    </source>
</evidence>
<keyword evidence="6 14" id="KW-0812">Transmembrane</keyword>
<dbReference type="InterPro" id="IPR057617">
    <property type="entry name" value="PML_C"/>
</dbReference>
<evidence type="ECO:0000256" key="2">
    <source>
        <dbReference type="ARBA" id="ARBA00012543"/>
    </source>
</evidence>
<dbReference type="CDD" id="cd04190">
    <property type="entry name" value="Chitin_synth_C"/>
    <property type="match status" value="1"/>
</dbReference>
<feature type="transmembrane region" description="Helical" evidence="14">
    <location>
        <begin position="347"/>
        <end position="367"/>
    </location>
</feature>
<evidence type="ECO:0000256" key="14">
    <source>
        <dbReference type="SAM" id="Phobius"/>
    </source>
</evidence>
<feature type="transmembrane region" description="Helical" evidence="14">
    <location>
        <begin position="76"/>
        <end position="104"/>
    </location>
</feature>
<evidence type="ECO:0000256" key="11">
    <source>
        <dbReference type="ARBA" id="ARBA00046329"/>
    </source>
</evidence>
<dbReference type="PANTHER" id="PTHR22914">
    <property type="entry name" value="CHITIN SYNTHASE"/>
    <property type="match status" value="1"/>
</dbReference>
<feature type="transmembrane region" description="Helical" evidence="14">
    <location>
        <begin position="436"/>
        <end position="456"/>
    </location>
</feature>
<feature type="domain" description="Chitin synthase chs-1/2 N-terminal putative transporter" evidence="16">
    <location>
        <begin position="174"/>
        <end position="274"/>
    </location>
</feature>
<dbReference type="EC" id="2.4.1.16" evidence="2"/>
<dbReference type="Pfam" id="PF25244">
    <property type="entry name" value="PML_C"/>
    <property type="match status" value="1"/>
</dbReference>
<dbReference type="InterPro" id="IPR004835">
    <property type="entry name" value="Chitin_synth"/>
</dbReference>
<evidence type="ECO:0000256" key="5">
    <source>
        <dbReference type="ARBA" id="ARBA00022679"/>
    </source>
</evidence>
<dbReference type="Proteomes" id="UP000005408">
    <property type="component" value="Unassembled WGS sequence"/>
</dbReference>
<evidence type="ECO:0000259" key="17">
    <source>
        <dbReference type="Pfam" id="PF25244"/>
    </source>
</evidence>
<dbReference type="FunFam" id="3.90.550.10:FF:000139">
    <property type="entry name" value="Chitin synthase 8"/>
    <property type="match status" value="1"/>
</dbReference>
<feature type="transmembrane region" description="Helical" evidence="14">
    <location>
        <begin position="581"/>
        <end position="603"/>
    </location>
</feature>
<comment type="similarity">
    <text evidence="11">Belongs to the chitin synthase family. Class IV subfamily.</text>
</comment>
<keyword evidence="10" id="KW-0325">Glycoprotein</keyword>
<evidence type="ECO:0000256" key="9">
    <source>
        <dbReference type="ARBA" id="ARBA00023136"/>
    </source>
</evidence>
<feature type="transmembrane region" description="Helical" evidence="14">
    <location>
        <begin position="247"/>
        <end position="266"/>
    </location>
</feature>
<dbReference type="GO" id="GO:0004100">
    <property type="term" value="F:chitin synthase activity"/>
    <property type="evidence" value="ECO:0007669"/>
    <property type="project" value="UniProtKB-EC"/>
</dbReference>
<reference evidence="18" key="1">
    <citation type="submission" date="2022-08" db="UniProtKB">
        <authorList>
            <consortium name="EnsemblMetazoa"/>
        </authorList>
    </citation>
    <scope>IDENTIFICATION</scope>
    <source>
        <strain evidence="18">05x7-T-G4-1.051#20</strain>
    </source>
</reference>
<evidence type="ECO:0000256" key="13">
    <source>
        <dbReference type="SAM" id="MobiDB-lite"/>
    </source>
</evidence>
<dbReference type="GO" id="GO:0003676">
    <property type="term" value="F:nucleic acid binding"/>
    <property type="evidence" value="ECO:0007669"/>
    <property type="project" value="InterPro"/>
</dbReference>
<evidence type="ECO:0000256" key="6">
    <source>
        <dbReference type="ARBA" id="ARBA00022692"/>
    </source>
</evidence>
<feature type="transmembrane region" description="Helical" evidence="14">
    <location>
        <begin position="1095"/>
        <end position="1118"/>
    </location>
</feature>
<dbReference type="GO" id="GO:0006031">
    <property type="term" value="P:chitin biosynthetic process"/>
    <property type="evidence" value="ECO:0007669"/>
    <property type="project" value="TreeGrafter"/>
</dbReference>
<dbReference type="Gene3D" id="3.30.420.10">
    <property type="entry name" value="Ribonuclease H-like superfamily/Ribonuclease H"/>
    <property type="match status" value="1"/>
</dbReference>
<feature type="domain" description="PML C-terminal" evidence="17">
    <location>
        <begin position="1344"/>
        <end position="1399"/>
    </location>
</feature>
<dbReference type="InterPro" id="IPR055120">
    <property type="entry name" value="Chs-1/2_IV_N"/>
</dbReference>
<feature type="compositionally biased region" description="Low complexity" evidence="13">
    <location>
        <begin position="1720"/>
        <end position="1733"/>
    </location>
</feature>
<evidence type="ECO:0000313" key="19">
    <source>
        <dbReference type="Proteomes" id="UP000005408"/>
    </source>
</evidence>
<evidence type="ECO:0000256" key="7">
    <source>
        <dbReference type="ARBA" id="ARBA00022989"/>
    </source>
</evidence>
<feature type="compositionally biased region" description="Acidic residues" evidence="13">
    <location>
        <begin position="1486"/>
        <end position="1500"/>
    </location>
</feature>
<dbReference type="Gene3D" id="3.90.550.10">
    <property type="entry name" value="Spore Coat Polysaccharide Biosynthesis Protein SpsA, Chain A"/>
    <property type="match status" value="1"/>
</dbReference>
<evidence type="ECO:0000259" key="16">
    <source>
        <dbReference type="Pfam" id="PF23000"/>
    </source>
</evidence>
<feature type="region of interest" description="Disordered" evidence="13">
    <location>
        <begin position="1"/>
        <end position="55"/>
    </location>
</feature>
<keyword evidence="3" id="KW-1003">Cell membrane</keyword>
<dbReference type="Pfam" id="PF00929">
    <property type="entry name" value="RNase_T"/>
    <property type="match status" value="1"/>
</dbReference>
<proteinExistence type="inferred from homology"/>
<dbReference type="InterPro" id="IPR029044">
    <property type="entry name" value="Nucleotide-diphossugar_trans"/>
</dbReference>
<comment type="catalytic activity">
    <reaction evidence="12">
        <text>[(1-&gt;4)-N-acetyl-beta-D-glucosaminyl](n) + UDP-N-acetyl-alpha-D-glucosamine = [(1-&gt;4)-N-acetyl-beta-D-glucosaminyl](n+1) + UDP + H(+)</text>
        <dbReference type="Rhea" id="RHEA:16637"/>
        <dbReference type="Rhea" id="RHEA-COMP:9593"/>
        <dbReference type="Rhea" id="RHEA-COMP:9595"/>
        <dbReference type="ChEBI" id="CHEBI:15378"/>
        <dbReference type="ChEBI" id="CHEBI:17029"/>
        <dbReference type="ChEBI" id="CHEBI:57705"/>
        <dbReference type="ChEBI" id="CHEBI:58223"/>
        <dbReference type="EC" id="2.4.1.16"/>
    </reaction>
</comment>
<dbReference type="EnsemblMetazoa" id="G26576.1">
    <property type="protein sequence ID" value="G26576.1:cds"/>
    <property type="gene ID" value="G26576"/>
</dbReference>
<dbReference type="Pfam" id="PF23000">
    <property type="entry name" value="ChitinSynthase_IV_N"/>
    <property type="match status" value="1"/>
</dbReference>
<feature type="region of interest" description="Disordered" evidence="13">
    <location>
        <begin position="1714"/>
        <end position="1733"/>
    </location>
</feature>
<evidence type="ECO:0000256" key="3">
    <source>
        <dbReference type="ARBA" id="ARBA00022475"/>
    </source>
</evidence>
<dbReference type="InterPro" id="IPR013520">
    <property type="entry name" value="Ribonucl_H"/>
</dbReference>
<feature type="transmembrane region" description="Helical" evidence="14">
    <location>
        <begin position="1585"/>
        <end position="1606"/>
    </location>
</feature>
<feature type="transmembrane region" description="Helical" evidence="14">
    <location>
        <begin position="1130"/>
        <end position="1148"/>
    </location>
</feature>
<evidence type="ECO:0000313" key="18">
    <source>
        <dbReference type="EnsemblMetazoa" id="G26576.1:cds"/>
    </source>
</evidence>
<keyword evidence="5" id="KW-0808">Transferase</keyword>
<feature type="transmembrane region" description="Helical" evidence="14">
    <location>
        <begin position="503"/>
        <end position="521"/>
    </location>
</feature>
<name>A0A8W8L6A7_MAGGI</name>
<dbReference type="Pfam" id="PF03142">
    <property type="entry name" value="Chitin_synth_2"/>
    <property type="match status" value="1"/>
</dbReference>
<feature type="region of interest" description="Disordered" evidence="13">
    <location>
        <begin position="375"/>
        <end position="416"/>
    </location>
</feature>
<dbReference type="CDD" id="cd06127">
    <property type="entry name" value="DEDDh"/>
    <property type="match status" value="1"/>
</dbReference>